<proteinExistence type="predicted"/>
<evidence type="ECO:0000313" key="1">
    <source>
        <dbReference type="EMBL" id="VEP15964.1"/>
    </source>
</evidence>
<accession>A0A563VWX7</accession>
<dbReference type="RefSeq" id="WP_144874781.1">
    <property type="nucleotide sequence ID" value="NZ_LR214126.1"/>
</dbReference>
<dbReference type="SUPFAM" id="SSF48452">
    <property type="entry name" value="TPR-like"/>
    <property type="match status" value="1"/>
</dbReference>
<dbReference type="Gene3D" id="1.25.40.10">
    <property type="entry name" value="Tetratricopeptide repeat domain"/>
    <property type="match status" value="1"/>
</dbReference>
<evidence type="ECO:0008006" key="3">
    <source>
        <dbReference type="Google" id="ProtNLM"/>
    </source>
</evidence>
<name>A0A563VWX7_9CYAN</name>
<dbReference type="Proteomes" id="UP000320055">
    <property type="component" value="Unassembled WGS sequence"/>
</dbReference>
<sequence>MRLITLSLLLSLSLGGCGLSDSLNYDEKIGVPEETIEERDAWGQKHLGASYQRGINWVKNAEIVEEKVGNVIAVAPLGKPNYVESYFTDGLQGNITLEVIGDKGKAVFSANDIAPCATESTCFKSGTLTVNSEKIPIHHTGISLEEFNQPPNRIKALTQEIKFYNRKLLPNTHPHKSLSSIHGLWFKRAKAYADNQEFTNAISDMETAIALLSKNNQKPSRIIEQESKKYARQLALYNYYLEQFDKSAELIQNAIAKNNFKQNQKYLDDNNLWLWIVRMRAGKQDLANRELKQAMQIATQQEKFCSLNIALASLFLEEMKEQELFQNLKDNPAAYIHNCGFLSSRLFFDGYYYAGQKQIVNGNLKKGKELLQKSLEYEAVNRDIERELAIYELNKINNQNYNNQN</sequence>
<reference evidence="1 2" key="1">
    <citation type="submission" date="2019-01" db="EMBL/GenBank/DDBJ databases">
        <authorList>
            <person name="Brito A."/>
        </authorList>
    </citation>
    <scope>NUCLEOTIDE SEQUENCE [LARGE SCALE GENOMIC DNA]</scope>
    <source>
        <strain evidence="1">1</strain>
    </source>
</reference>
<dbReference type="AlphaFoldDB" id="A0A563VWX7"/>
<dbReference type="EMBL" id="CAACVJ010000324">
    <property type="protein sequence ID" value="VEP15964.1"/>
    <property type="molecule type" value="Genomic_DNA"/>
</dbReference>
<protein>
    <recommendedName>
        <fullName evidence="3">Tetratricopeptide repeat protein</fullName>
    </recommendedName>
</protein>
<organism evidence="1 2">
    <name type="scientific">Hyella patelloides LEGE 07179</name>
    <dbReference type="NCBI Taxonomy" id="945734"/>
    <lineage>
        <taxon>Bacteria</taxon>
        <taxon>Bacillati</taxon>
        <taxon>Cyanobacteriota</taxon>
        <taxon>Cyanophyceae</taxon>
        <taxon>Pleurocapsales</taxon>
        <taxon>Hyellaceae</taxon>
        <taxon>Hyella</taxon>
    </lineage>
</organism>
<dbReference type="InterPro" id="IPR011990">
    <property type="entry name" value="TPR-like_helical_dom_sf"/>
</dbReference>
<gene>
    <name evidence="1" type="ORF">H1P_3900001</name>
</gene>
<keyword evidence="2" id="KW-1185">Reference proteome</keyword>
<dbReference type="PROSITE" id="PS51257">
    <property type="entry name" value="PROKAR_LIPOPROTEIN"/>
    <property type="match status" value="1"/>
</dbReference>
<evidence type="ECO:0000313" key="2">
    <source>
        <dbReference type="Proteomes" id="UP000320055"/>
    </source>
</evidence>